<keyword evidence="4" id="KW-1185">Reference proteome</keyword>
<dbReference type="NCBIfam" id="TIGR03370">
    <property type="entry name" value="VPLPA-CTERM"/>
    <property type="match status" value="1"/>
</dbReference>
<organism evidence="3 4">
    <name type="scientific">Puniceibacterium sediminis</name>
    <dbReference type="NCBI Taxonomy" id="1608407"/>
    <lineage>
        <taxon>Bacteria</taxon>
        <taxon>Pseudomonadati</taxon>
        <taxon>Pseudomonadota</taxon>
        <taxon>Alphaproteobacteria</taxon>
        <taxon>Rhodobacterales</taxon>
        <taxon>Paracoccaceae</taxon>
        <taxon>Puniceibacterium</taxon>
    </lineage>
</organism>
<dbReference type="InterPro" id="IPR022472">
    <property type="entry name" value="VPLPA-CTERM"/>
</dbReference>
<proteinExistence type="predicted"/>
<evidence type="ECO:0000313" key="4">
    <source>
        <dbReference type="Proteomes" id="UP000198417"/>
    </source>
</evidence>
<dbReference type="AlphaFoldDB" id="A0A238ZYR4"/>
<dbReference type="OrthoDB" id="7873478at2"/>
<dbReference type="EMBL" id="FZNN01000051">
    <property type="protein sequence ID" value="SNR88525.1"/>
    <property type="molecule type" value="Genomic_DNA"/>
</dbReference>
<keyword evidence="1" id="KW-0812">Transmembrane</keyword>
<keyword evidence="1" id="KW-1133">Transmembrane helix</keyword>
<feature type="signal peptide" evidence="2">
    <location>
        <begin position="1"/>
        <end position="26"/>
    </location>
</feature>
<evidence type="ECO:0000256" key="1">
    <source>
        <dbReference type="SAM" id="Phobius"/>
    </source>
</evidence>
<protein>
    <submittedName>
        <fullName evidence="3">VPLPA-CTERM protein sorting domain-containing protein</fullName>
    </submittedName>
</protein>
<dbReference type="RefSeq" id="WP_089274112.1">
    <property type="nucleotide sequence ID" value="NZ_FZNN01000051.1"/>
</dbReference>
<dbReference type="Proteomes" id="UP000198417">
    <property type="component" value="Unassembled WGS sequence"/>
</dbReference>
<feature type="transmembrane region" description="Helical" evidence="1">
    <location>
        <begin position="145"/>
        <end position="164"/>
    </location>
</feature>
<keyword evidence="2" id="KW-0732">Signal</keyword>
<gene>
    <name evidence="3" type="ORF">SAMN06265370_1511</name>
</gene>
<accession>A0A238ZYR4</accession>
<evidence type="ECO:0000313" key="3">
    <source>
        <dbReference type="EMBL" id="SNR88525.1"/>
    </source>
</evidence>
<evidence type="ECO:0000256" key="2">
    <source>
        <dbReference type="SAM" id="SignalP"/>
    </source>
</evidence>
<keyword evidence="1" id="KW-0472">Membrane</keyword>
<reference evidence="3 4" key="1">
    <citation type="submission" date="2017-06" db="EMBL/GenBank/DDBJ databases">
        <authorList>
            <person name="Kim H.J."/>
            <person name="Triplett B.A."/>
        </authorList>
    </citation>
    <scope>NUCLEOTIDE SEQUENCE [LARGE SCALE GENOMIC DNA]</scope>
    <source>
        <strain evidence="3 4">DSM 29052</strain>
    </source>
</reference>
<feature type="chain" id="PRO_5012059731" evidence="2">
    <location>
        <begin position="27"/>
        <end position="171"/>
    </location>
</feature>
<sequence length="171" mass="17518">MFSIKKIPAILTVFIMSVISGQAVQAATTTPFIFTWSSVPYSHSEVFTIGANEVGSLSLLSYSGVGPTEASGFIFLNGSTRLTTDTTACNGAGGVFFGGCNIIQSTTPDGTILFSGLGAGTYTLGVYERRIPSSGTLAFNLDATVPLPAAGLLLLGAIGGAAALRKRRKAA</sequence>
<name>A0A238ZYR4_9RHOB</name>